<dbReference type="EnsemblMetazoa" id="XM_022794815">
    <property type="protein sequence ID" value="XP_022650550"/>
    <property type="gene ID" value="LOC111245882"/>
</dbReference>
<dbReference type="GO" id="GO:0021952">
    <property type="term" value="P:central nervous system projection neuron axonogenesis"/>
    <property type="evidence" value="ECO:0007669"/>
    <property type="project" value="TreeGrafter"/>
</dbReference>
<dbReference type="EnsemblMetazoa" id="XM_022794810">
    <property type="protein sequence ID" value="XP_022650545"/>
    <property type="gene ID" value="LOC111245882"/>
</dbReference>
<evidence type="ECO:0000313" key="8">
    <source>
        <dbReference type="Proteomes" id="UP000594260"/>
    </source>
</evidence>
<accession>A0A7M7JE39</accession>
<comment type="subcellular location">
    <subcellularLocation>
        <location evidence="1">Cytoplasm</location>
        <location evidence="1">Cytoskeleton</location>
    </subcellularLocation>
</comment>
<dbReference type="Pfam" id="PF12309">
    <property type="entry name" value="KBP_C"/>
    <property type="match status" value="1"/>
</dbReference>
<dbReference type="EnsemblMetazoa" id="XM_022794813">
    <property type="protein sequence ID" value="XP_022650548"/>
    <property type="gene ID" value="LOC111245882"/>
</dbReference>
<dbReference type="EnsemblMetazoa" id="XM_022794807">
    <property type="protein sequence ID" value="XP_022650542"/>
    <property type="gene ID" value="LOC111245882"/>
</dbReference>
<evidence type="ECO:0000313" key="7">
    <source>
        <dbReference type="EnsemblMetazoa" id="XP_022650543"/>
    </source>
</evidence>
<evidence type="ECO:0000256" key="3">
    <source>
        <dbReference type="ARBA" id="ARBA00016840"/>
    </source>
</evidence>
<dbReference type="RefSeq" id="XP_022650543.1">
    <property type="nucleotide sequence ID" value="XM_022794808.1"/>
</dbReference>
<dbReference type="InterPro" id="IPR022083">
    <property type="entry name" value="KBP"/>
</dbReference>
<evidence type="ECO:0000256" key="5">
    <source>
        <dbReference type="ARBA" id="ARBA00023212"/>
    </source>
</evidence>
<dbReference type="EnsemblMetazoa" id="XM_022794811">
    <property type="protein sequence ID" value="XP_022650546"/>
    <property type="gene ID" value="LOC111245882"/>
</dbReference>
<dbReference type="EnsemblMetazoa" id="XM_022794812">
    <property type="protein sequence ID" value="XP_022650547"/>
    <property type="gene ID" value="LOC111245882"/>
</dbReference>
<dbReference type="KEGG" id="vde:111245882"/>
<feature type="coiled-coil region" evidence="6">
    <location>
        <begin position="172"/>
        <end position="199"/>
    </location>
</feature>
<dbReference type="OMA" id="ICRECWY"/>
<dbReference type="RefSeq" id="XP_022650546.1">
    <property type="nucleotide sequence ID" value="XM_022794811.1"/>
</dbReference>
<dbReference type="GO" id="GO:1990535">
    <property type="term" value="P:neuron projection maintenance"/>
    <property type="evidence" value="ECO:0007669"/>
    <property type="project" value="TreeGrafter"/>
</dbReference>
<comment type="similarity">
    <text evidence="2">Belongs to the KIF-binding protein family.</text>
</comment>
<dbReference type="Proteomes" id="UP000594260">
    <property type="component" value="Unplaced"/>
</dbReference>
<dbReference type="GO" id="GO:0005856">
    <property type="term" value="C:cytoskeleton"/>
    <property type="evidence" value="ECO:0007669"/>
    <property type="project" value="UniProtKB-SubCell"/>
</dbReference>
<dbReference type="OrthoDB" id="409897at2759"/>
<keyword evidence="4" id="KW-0963">Cytoplasm</keyword>
<reference evidence="7" key="1">
    <citation type="submission" date="2021-01" db="UniProtKB">
        <authorList>
            <consortium name="EnsemblMetazoa"/>
        </authorList>
    </citation>
    <scope>IDENTIFICATION</scope>
</reference>
<organism evidence="7 8">
    <name type="scientific">Varroa destructor</name>
    <name type="common">Honeybee mite</name>
    <dbReference type="NCBI Taxonomy" id="109461"/>
    <lineage>
        <taxon>Eukaryota</taxon>
        <taxon>Metazoa</taxon>
        <taxon>Ecdysozoa</taxon>
        <taxon>Arthropoda</taxon>
        <taxon>Chelicerata</taxon>
        <taxon>Arachnida</taxon>
        <taxon>Acari</taxon>
        <taxon>Parasitiformes</taxon>
        <taxon>Mesostigmata</taxon>
        <taxon>Gamasina</taxon>
        <taxon>Dermanyssoidea</taxon>
        <taxon>Varroidae</taxon>
        <taxon>Varroa</taxon>
    </lineage>
</organism>
<dbReference type="RefSeq" id="XP_022650548.1">
    <property type="nucleotide sequence ID" value="XM_022794813.1"/>
</dbReference>
<evidence type="ECO:0000256" key="1">
    <source>
        <dbReference type="ARBA" id="ARBA00004245"/>
    </source>
</evidence>
<dbReference type="GO" id="GO:0000226">
    <property type="term" value="P:microtubule cytoskeleton organization"/>
    <property type="evidence" value="ECO:0007669"/>
    <property type="project" value="TreeGrafter"/>
</dbReference>
<evidence type="ECO:0000256" key="6">
    <source>
        <dbReference type="SAM" id="Coils"/>
    </source>
</evidence>
<dbReference type="RefSeq" id="XP_022650545.1">
    <property type="nucleotide sequence ID" value="XM_022794810.1"/>
</dbReference>
<proteinExistence type="inferred from homology"/>
<dbReference type="EnsemblMetazoa" id="XM_022794808">
    <property type="protein sequence ID" value="XP_022650543"/>
    <property type="gene ID" value="LOC111245882"/>
</dbReference>
<dbReference type="InParanoid" id="A0A7M7JE39"/>
<evidence type="ECO:0000256" key="4">
    <source>
        <dbReference type="ARBA" id="ARBA00022490"/>
    </source>
</evidence>
<dbReference type="RefSeq" id="XP_022650550.1">
    <property type="nucleotide sequence ID" value="XM_022794815.1"/>
</dbReference>
<dbReference type="GeneID" id="111245882"/>
<dbReference type="RefSeq" id="XP_022650549.1">
    <property type="nucleotide sequence ID" value="XM_022794814.1"/>
</dbReference>
<dbReference type="RefSeq" id="XP_022650542.1">
    <property type="nucleotide sequence ID" value="XM_022794807.1"/>
</dbReference>
<dbReference type="PANTHER" id="PTHR46321">
    <property type="entry name" value="KIF1-BINDING PROTEIN"/>
    <property type="match status" value="1"/>
</dbReference>
<protein>
    <recommendedName>
        <fullName evidence="3">KIF-binding protein</fullName>
    </recommendedName>
</protein>
<dbReference type="RefSeq" id="XP_022650547.1">
    <property type="nucleotide sequence ID" value="XM_022794812.1"/>
</dbReference>
<keyword evidence="6" id="KW-0175">Coiled coil</keyword>
<dbReference type="EnsemblMetazoa" id="XM_022794814">
    <property type="protein sequence ID" value="XP_022650549"/>
    <property type="gene ID" value="LOC111245882"/>
</dbReference>
<keyword evidence="8" id="KW-1185">Reference proteome</keyword>
<name>A0A7M7JE39_VARDE</name>
<dbReference type="AlphaFoldDB" id="A0A7M7JE39"/>
<dbReference type="PANTHER" id="PTHR46321:SF1">
    <property type="entry name" value="KIF-BINDING PROTEIN"/>
    <property type="match status" value="1"/>
</dbReference>
<evidence type="ECO:0000256" key="2">
    <source>
        <dbReference type="ARBA" id="ARBA00010305"/>
    </source>
</evidence>
<dbReference type="FunCoup" id="A0A7M7JE39">
    <property type="interactions" value="1585"/>
</dbReference>
<keyword evidence="5" id="KW-0206">Cytoskeleton</keyword>
<sequence>MRYSLYRCNGNVPVPQSIYSAIKHPKLKAVLTHHETHRGCNGQKNPKQARAIKMADESIQYLYIKARRCIDVDHASDPIREPFKSLYAASEHLGSALNSLKNRGDQTEQTQLAAAQILYEMAVIEADTEEAGGGVKKLQEALDSLPSLSNEASASVSRAILHLSILNQLAIVDSVRNMLEEALQKLKAAEKIYNTLNEKYKTEAELDSVPHHLEFLLGKEPLPQRAKYSSWIEEEGTKTKYYLAQCYQHLGEKETAAIYCHLTLKKQLKCRDFLSFFDPIDWAVNAATLSQFFLYRDNFPLALHLLACADHMLNETRKKATVDDEEKLSWRAADVARCWIKYGVVILEASKNLKRDYEDGKPVEVTPAPPLPTKLIDHDDVVAAEKEWRVEPAKTFEEAREVFLAAQRKVAEATSYYSLKDRASDYVLVTQDSSKLYRDLAALEPSADRKCKMHKRRIDMLEEMAGTLNPKYYSAEMQQIHFELGEVYTEMMEIKYSVLPKGMLKPRDGPVNKINGFIRNAIAHYQMFLDLIKDFVVDGTEGSDGIFKIEDSYVRPALVARFSIGRLFSKYIVGHPRENLENLEKCKKYYEQVEAYVKKYPEHEHLISGEAEVMRELMAVLPQTIQNLISSTIY</sequence>